<organism evidence="2 3">
    <name type="scientific">Pontiella sulfatireligans</name>
    <dbReference type="NCBI Taxonomy" id="2750658"/>
    <lineage>
        <taxon>Bacteria</taxon>
        <taxon>Pseudomonadati</taxon>
        <taxon>Kiritimatiellota</taxon>
        <taxon>Kiritimatiellia</taxon>
        <taxon>Kiritimatiellales</taxon>
        <taxon>Pontiellaceae</taxon>
        <taxon>Pontiella</taxon>
    </lineage>
</organism>
<dbReference type="Gene3D" id="3.40.720.10">
    <property type="entry name" value="Alkaline Phosphatase, subunit A"/>
    <property type="match status" value="1"/>
</dbReference>
<evidence type="ECO:0000259" key="1">
    <source>
        <dbReference type="Pfam" id="PF00884"/>
    </source>
</evidence>
<evidence type="ECO:0000313" key="2">
    <source>
        <dbReference type="EMBL" id="VGO22408.1"/>
    </source>
</evidence>
<feature type="domain" description="Sulfatase N-terminal" evidence="1">
    <location>
        <begin position="23"/>
        <end position="307"/>
    </location>
</feature>
<dbReference type="RefSeq" id="WP_136063791.1">
    <property type="nucleotide sequence ID" value="NZ_CAAHFH010000002.1"/>
</dbReference>
<dbReference type="SUPFAM" id="SSF53649">
    <property type="entry name" value="Alkaline phosphatase-like"/>
    <property type="match status" value="1"/>
</dbReference>
<proteinExistence type="predicted"/>
<dbReference type="InterPro" id="IPR000917">
    <property type="entry name" value="Sulfatase_N"/>
</dbReference>
<dbReference type="Proteomes" id="UP000346198">
    <property type="component" value="Unassembled WGS sequence"/>
</dbReference>
<reference evidence="2 3" key="1">
    <citation type="submission" date="2019-04" db="EMBL/GenBank/DDBJ databases">
        <authorList>
            <person name="Van Vliet M D."/>
        </authorList>
    </citation>
    <scope>NUCLEOTIDE SEQUENCE [LARGE SCALE GENOMIC DNA]</scope>
    <source>
        <strain evidence="2 3">F21</strain>
    </source>
</reference>
<name>A0A6C2UQB9_9BACT</name>
<dbReference type="InterPro" id="IPR052701">
    <property type="entry name" value="GAG_Ulvan_Degrading_Sulfatases"/>
</dbReference>
<dbReference type="PANTHER" id="PTHR43751:SF1">
    <property type="entry name" value="SULFATASE ATSG-RELATED"/>
    <property type="match status" value="1"/>
</dbReference>
<dbReference type="AlphaFoldDB" id="A0A6C2UQB9"/>
<evidence type="ECO:0000313" key="3">
    <source>
        <dbReference type="Proteomes" id="UP000346198"/>
    </source>
</evidence>
<dbReference type="EMBL" id="CAAHFH010000002">
    <property type="protein sequence ID" value="VGO22408.1"/>
    <property type="molecule type" value="Genomic_DNA"/>
</dbReference>
<protein>
    <submittedName>
        <fullName evidence="2">Arylsulfatase</fullName>
    </submittedName>
</protein>
<dbReference type="InterPro" id="IPR017850">
    <property type="entry name" value="Alkaline_phosphatase_core_sf"/>
</dbReference>
<dbReference type="CDD" id="cd16027">
    <property type="entry name" value="SGSH"/>
    <property type="match status" value="1"/>
</dbReference>
<gene>
    <name evidence="2" type="ORF">SCARR_04491</name>
</gene>
<sequence length="493" mass="55213">MKHWITGGIVAVALLTGAETQKPNILFALADDMSHASAYGYEFVQTPNFDSIAEGGLLFNRMYTPSSKCAPSRAVMITGRNPWQLEAAANHQPIWPEKFKSVVEALADNGYFAGFTGKGWNPGIHPKGRLLTGKEYNAISIEPTSLKVAKYDYAENFRVFLADKPPDQPFFFWYGCKEPHRGYAFKSGVNAGKKFEDLDFLPSFWGDADEVKHDILDYAVEVEYFDRQLGKILQQLEEAGELENTLIIATSDNGMPFPRYKGHPHEFATRLPFVVKWPGHIVDPGRDCNAFASFIDLAPTLLEAAGIPATQSGMQPIEGKSLSDFFSNTVAGRDQVLTGRERNDMCRPNSWGYPVRSFHKGDYVYMHNFEPDRWPCGNPDAGFRDTDWGPVKSYLVYKQEGTTAFELCFGKRPGEELYNVKADPECLKNLAANPEYAAMKGKMKSALFAELAIQGDPRMHGNGAIFDYARPSRATQYDDLVKQVEKGKKKKKK</sequence>
<dbReference type="Pfam" id="PF00884">
    <property type="entry name" value="Sulfatase"/>
    <property type="match status" value="1"/>
</dbReference>
<accession>A0A6C2UQB9</accession>
<keyword evidence="3" id="KW-1185">Reference proteome</keyword>
<dbReference type="PANTHER" id="PTHR43751">
    <property type="entry name" value="SULFATASE"/>
    <property type="match status" value="1"/>
</dbReference>